<accession>A0A3P3XI95</accession>
<gene>
    <name evidence="1" type="ORF">SPIROBIBN47_20033</name>
</gene>
<sequence length="347" mass="39358">MILRMNREFHYYVVCYLARKAGFPPEHAETIALSSQMVDDSKLPWKIEGEQNSGHPHTLPADQSASFMTEVTQNYLFWDPKIARDVYLPFHFIPGDPQLAAMKRKDRKLHPLAVTADSQNARALLVDALRSGNLFRIGIALHSYADTWAHQNFTGTADPFNELEARNILPAVGHLQAGTTPDQPQALWRDMRLAASYEDISNSARFLEAARMIYRFLSTAQHKKFEDEAFVTGPLEELWLNRRTSKNDSLAAASDYVIYFDVPPYDPDKWFRSLEARQFDTRELLKAISAEGFGTEWLGAFSGQSMVRGTISISNYSDSMFAQWNAAASAHRDAFMKLMHTKGIQVL</sequence>
<dbReference type="Pfam" id="PF20551">
    <property type="entry name" value="DUF6765"/>
    <property type="match status" value="1"/>
</dbReference>
<proteinExistence type="predicted"/>
<organism evidence="1">
    <name type="scientific">uncultured spirochete</name>
    <dbReference type="NCBI Taxonomy" id="156406"/>
    <lineage>
        <taxon>Bacteria</taxon>
        <taxon>Pseudomonadati</taxon>
        <taxon>Spirochaetota</taxon>
        <taxon>Spirochaetia</taxon>
        <taxon>Spirochaetales</taxon>
        <taxon>environmental samples</taxon>
    </lineage>
</organism>
<protein>
    <submittedName>
        <fullName evidence="1">Uncharacterized protein</fullName>
    </submittedName>
</protein>
<dbReference type="AlphaFoldDB" id="A0A3P3XI95"/>
<name>A0A3P3XI95_9SPIR</name>
<reference evidence="1" key="1">
    <citation type="submission" date="2017-02" db="EMBL/GenBank/DDBJ databases">
        <authorList>
            <person name="Regsiter A."/>
            <person name="William W."/>
        </authorList>
    </citation>
    <scope>NUCLEOTIDE SEQUENCE</scope>
    <source>
        <strain evidence="1">Bib</strain>
    </source>
</reference>
<dbReference type="InterPro" id="IPR046653">
    <property type="entry name" value="DUF6765"/>
</dbReference>
<dbReference type="EMBL" id="FWDM01000012">
    <property type="protein sequence ID" value="SLM11464.1"/>
    <property type="molecule type" value="Genomic_DNA"/>
</dbReference>
<evidence type="ECO:0000313" key="1">
    <source>
        <dbReference type="EMBL" id="SLM11464.1"/>
    </source>
</evidence>